<keyword evidence="1" id="KW-1133">Transmembrane helix</keyword>
<feature type="transmembrane region" description="Helical" evidence="1">
    <location>
        <begin position="87"/>
        <end position="111"/>
    </location>
</feature>
<keyword evidence="1" id="KW-0812">Transmembrane</keyword>
<feature type="transmembrane region" description="Helical" evidence="1">
    <location>
        <begin position="132"/>
        <end position="155"/>
    </location>
</feature>
<feature type="transmembrane region" description="Helical" evidence="1">
    <location>
        <begin position="12"/>
        <end position="33"/>
    </location>
</feature>
<accession>A0A1I4C3E7</accession>
<reference evidence="3" key="1">
    <citation type="submission" date="2016-10" db="EMBL/GenBank/DDBJ databases">
        <authorList>
            <person name="Varghese N."/>
            <person name="Submissions S."/>
        </authorList>
    </citation>
    <scope>NUCLEOTIDE SEQUENCE [LARGE SCALE GENOMIC DNA]</scope>
    <source>
        <strain evidence="3">MO64</strain>
    </source>
</reference>
<sequence length="191" mass="21785">MNTMPNGSPRPKLTRLLLPLAGVLYPFVVYYGMEKVAPPVFALVLGAIWLIRAPTLLREPGGRWMVAVALAYCVLLAVSGEEQLLRWYPTLISVFLLATFGLSLVFGPPLVERIARLREPDLPPEAVPYTRKVTWVWVGFFVFNGLMSAALTLWAPLKWWTLYNGLIVYFIMAVLFVGEWLLRQRMRKRYA</sequence>
<feature type="transmembrane region" description="Helical" evidence="1">
    <location>
        <begin position="39"/>
        <end position="57"/>
    </location>
</feature>
<organism evidence="2 3">
    <name type="scientific">Rhodanobacter glycinis</name>
    <dbReference type="NCBI Taxonomy" id="582702"/>
    <lineage>
        <taxon>Bacteria</taxon>
        <taxon>Pseudomonadati</taxon>
        <taxon>Pseudomonadota</taxon>
        <taxon>Gammaproteobacteria</taxon>
        <taxon>Lysobacterales</taxon>
        <taxon>Rhodanobacteraceae</taxon>
        <taxon>Rhodanobacter</taxon>
    </lineage>
</organism>
<dbReference type="EMBL" id="FOSR01000006">
    <property type="protein sequence ID" value="SFK75598.1"/>
    <property type="molecule type" value="Genomic_DNA"/>
</dbReference>
<evidence type="ECO:0000313" key="2">
    <source>
        <dbReference type="EMBL" id="SFK75598.1"/>
    </source>
</evidence>
<dbReference type="AlphaFoldDB" id="A0A1I4C3E7"/>
<evidence type="ECO:0000313" key="3">
    <source>
        <dbReference type="Proteomes" id="UP000198725"/>
    </source>
</evidence>
<feature type="transmembrane region" description="Helical" evidence="1">
    <location>
        <begin position="161"/>
        <end position="182"/>
    </location>
</feature>
<protein>
    <submittedName>
        <fullName evidence="2">Uncharacterized membrane protein</fullName>
    </submittedName>
</protein>
<evidence type="ECO:0000256" key="1">
    <source>
        <dbReference type="SAM" id="Phobius"/>
    </source>
</evidence>
<proteinExistence type="predicted"/>
<feature type="transmembrane region" description="Helical" evidence="1">
    <location>
        <begin position="64"/>
        <end position="81"/>
    </location>
</feature>
<name>A0A1I4C3E7_9GAMM</name>
<dbReference type="Proteomes" id="UP000198725">
    <property type="component" value="Unassembled WGS sequence"/>
</dbReference>
<keyword evidence="3" id="KW-1185">Reference proteome</keyword>
<gene>
    <name evidence="2" type="ORF">SAMN05192579_10691</name>
</gene>
<keyword evidence="1" id="KW-0472">Membrane</keyword>